<evidence type="ECO:0008006" key="3">
    <source>
        <dbReference type="Google" id="ProtNLM"/>
    </source>
</evidence>
<protein>
    <recommendedName>
        <fullName evidence="3">rRNA biogenesis protein rrp5</fullName>
    </recommendedName>
</protein>
<organism evidence="1 2">
    <name type="scientific">Clostridium tarantellae</name>
    <dbReference type="NCBI Taxonomy" id="39493"/>
    <lineage>
        <taxon>Bacteria</taxon>
        <taxon>Bacillati</taxon>
        <taxon>Bacillota</taxon>
        <taxon>Clostridia</taxon>
        <taxon>Eubacteriales</taxon>
        <taxon>Clostridiaceae</taxon>
        <taxon>Clostridium</taxon>
    </lineage>
</organism>
<keyword evidence="2" id="KW-1185">Reference proteome</keyword>
<sequence length="93" mass="10388">MLALADALQNLNVGNATFKESINVDKIVTEEIEQPKKEIKEISLEEVRAKIASLSKSGKQTEVKALIKKFGANKLTEVSKENYEQLLKEAEEI</sequence>
<dbReference type="Proteomes" id="UP000430345">
    <property type="component" value="Unassembled WGS sequence"/>
</dbReference>
<comment type="caution">
    <text evidence="1">The sequence shown here is derived from an EMBL/GenBank/DDBJ whole genome shotgun (WGS) entry which is preliminary data.</text>
</comment>
<dbReference type="AlphaFoldDB" id="A0A6I1MMH8"/>
<name>A0A6I1MMH8_9CLOT</name>
<accession>A0A6I1MMH8</accession>
<proteinExistence type="predicted"/>
<evidence type="ECO:0000313" key="1">
    <source>
        <dbReference type="EMBL" id="MPQ44595.1"/>
    </source>
</evidence>
<evidence type="ECO:0000313" key="2">
    <source>
        <dbReference type="Proteomes" id="UP000430345"/>
    </source>
</evidence>
<gene>
    <name evidence="1" type="ORF">GBZ86_12660</name>
</gene>
<dbReference type="EMBL" id="WHJC01000254">
    <property type="protein sequence ID" value="MPQ44595.1"/>
    <property type="molecule type" value="Genomic_DNA"/>
</dbReference>
<reference evidence="1 2" key="1">
    <citation type="submission" date="2019-10" db="EMBL/GenBank/DDBJ databases">
        <title>The Genome Sequence of Clostridium tarantellae Isolated from Fish Brain.</title>
        <authorList>
            <person name="Bano L."/>
            <person name="Kiel M."/>
            <person name="Sales G."/>
            <person name="Doxey A.C."/>
            <person name="Mansfield M.J."/>
            <person name="Schiavone M."/>
            <person name="Rossetto O."/>
            <person name="Pirazzini M."/>
            <person name="Dobrindt U."/>
            <person name="Montecucco C."/>
        </authorList>
    </citation>
    <scope>NUCLEOTIDE SEQUENCE [LARGE SCALE GENOMIC DNA]</scope>
    <source>
        <strain evidence="1 2">DSM 3997</strain>
    </source>
</reference>